<evidence type="ECO:0000313" key="3">
    <source>
        <dbReference type="EMBL" id="GGH35829.1"/>
    </source>
</evidence>
<feature type="compositionally biased region" description="Basic and acidic residues" evidence="1">
    <location>
        <begin position="186"/>
        <end position="195"/>
    </location>
</feature>
<keyword evidence="2" id="KW-0472">Membrane</keyword>
<reference evidence="3" key="2">
    <citation type="submission" date="2020-09" db="EMBL/GenBank/DDBJ databases">
        <authorList>
            <person name="Sun Q."/>
            <person name="Zhou Y."/>
        </authorList>
    </citation>
    <scope>NUCLEOTIDE SEQUENCE</scope>
    <source>
        <strain evidence="3">CGMCC 1.15794</strain>
    </source>
</reference>
<keyword evidence="4" id="KW-1185">Reference proteome</keyword>
<evidence type="ECO:0008006" key="5">
    <source>
        <dbReference type="Google" id="ProtNLM"/>
    </source>
</evidence>
<evidence type="ECO:0000256" key="2">
    <source>
        <dbReference type="SAM" id="Phobius"/>
    </source>
</evidence>
<dbReference type="AlphaFoldDB" id="A0A917ICX2"/>
<gene>
    <name evidence="3" type="ORF">GCM10010921_04530</name>
</gene>
<proteinExistence type="predicted"/>
<feature type="transmembrane region" description="Helical" evidence="2">
    <location>
        <begin position="130"/>
        <end position="152"/>
    </location>
</feature>
<protein>
    <recommendedName>
        <fullName evidence="5">Peptidase</fullName>
    </recommendedName>
</protein>
<feature type="transmembrane region" description="Helical" evidence="2">
    <location>
        <begin position="50"/>
        <end position="68"/>
    </location>
</feature>
<dbReference type="RefSeq" id="WP_229663009.1">
    <property type="nucleotide sequence ID" value="NZ_BMJY01000001.1"/>
</dbReference>
<evidence type="ECO:0000256" key="1">
    <source>
        <dbReference type="SAM" id="MobiDB-lite"/>
    </source>
</evidence>
<dbReference type="EMBL" id="BMJY01000001">
    <property type="protein sequence ID" value="GGH35829.1"/>
    <property type="molecule type" value="Genomic_DNA"/>
</dbReference>
<evidence type="ECO:0000313" key="4">
    <source>
        <dbReference type="Proteomes" id="UP000657592"/>
    </source>
</evidence>
<dbReference type="Proteomes" id="UP000657592">
    <property type="component" value="Unassembled WGS sequence"/>
</dbReference>
<organism evidence="3 4">
    <name type="scientific">Microbacterium album</name>
    <dbReference type="NCBI Taxonomy" id="2053191"/>
    <lineage>
        <taxon>Bacteria</taxon>
        <taxon>Bacillati</taxon>
        <taxon>Actinomycetota</taxon>
        <taxon>Actinomycetes</taxon>
        <taxon>Micrococcales</taxon>
        <taxon>Microbacteriaceae</taxon>
        <taxon>Microbacterium</taxon>
    </lineage>
</organism>
<accession>A0A917ICX2</accession>
<reference evidence="3" key="1">
    <citation type="journal article" date="2014" name="Int. J. Syst. Evol. Microbiol.">
        <title>Complete genome sequence of Corynebacterium casei LMG S-19264T (=DSM 44701T), isolated from a smear-ripened cheese.</title>
        <authorList>
            <consortium name="US DOE Joint Genome Institute (JGI-PGF)"/>
            <person name="Walter F."/>
            <person name="Albersmeier A."/>
            <person name="Kalinowski J."/>
            <person name="Ruckert C."/>
        </authorList>
    </citation>
    <scope>NUCLEOTIDE SEQUENCE</scope>
    <source>
        <strain evidence="3">CGMCC 1.15794</strain>
    </source>
</reference>
<keyword evidence="2" id="KW-0812">Transmembrane</keyword>
<sequence length="195" mass="19646">MSLRSRARSLSVVAILAAGGTGLIGSTQTWLVAHVAQEELAVPGASAVPVLQPLMLTALALGLVLSLVGPVLRHVLGALAVLLGAVVAWLVAPVAVAPGVTAVASAVTERTGIAGEGIADLVGRIDATPWPWVTLAASVILVGAGGFVLATARAWPRSGRRYDTDRASAAPAAASGPLDAVDSWDELSRGDDPTR</sequence>
<comment type="caution">
    <text evidence="3">The sequence shown here is derived from an EMBL/GenBank/DDBJ whole genome shotgun (WGS) entry which is preliminary data.</text>
</comment>
<feature type="transmembrane region" description="Helical" evidence="2">
    <location>
        <begin position="75"/>
        <end position="96"/>
    </location>
</feature>
<keyword evidence="2" id="KW-1133">Transmembrane helix</keyword>
<dbReference type="Pfam" id="PF09534">
    <property type="entry name" value="Trp_oprn_chp"/>
    <property type="match status" value="1"/>
</dbReference>
<feature type="region of interest" description="Disordered" evidence="1">
    <location>
        <begin position="166"/>
        <end position="195"/>
    </location>
</feature>
<name>A0A917ICX2_9MICO</name>
<dbReference type="InterPro" id="IPR019051">
    <property type="entry name" value="Trp_biosyn_TM_oprn/chp"/>
</dbReference>